<organism evidence="6 7">
    <name type="scientific">Rhodotorula diobovata</name>
    <dbReference type="NCBI Taxonomy" id="5288"/>
    <lineage>
        <taxon>Eukaryota</taxon>
        <taxon>Fungi</taxon>
        <taxon>Dikarya</taxon>
        <taxon>Basidiomycota</taxon>
        <taxon>Pucciniomycotina</taxon>
        <taxon>Microbotryomycetes</taxon>
        <taxon>Sporidiobolales</taxon>
        <taxon>Sporidiobolaceae</taxon>
        <taxon>Rhodotorula</taxon>
    </lineage>
</organism>
<evidence type="ECO:0000256" key="4">
    <source>
        <dbReference type="RuleBase" id="RU003345"/>
    </source>
</evidence>
<dbReference type="AlphaFoldDB" id="A0A5C5FXX7"/>
<sequence>MATLYDSDKQLNVADPATTLTTISPIDGSPLLTRPYPPSTAHLDALVQQAHDVHRQWRKVPLKDRIRAVHNAVDHLASRALDLGPELTAQMGRPRRYTPAEFATFKDRATWFLDHADKALADENVDEGRPEGFTRIIRRAPLGVCLLVGAWNFPYMITVNALIPALVAGNSVLLKPSPQTPLVAERIQESFEAAGLPSGLLQTLHLTPPQMDHLVAHPLVPFVSFTGSVANGKRVEKTAADAAQRGGGFKVVGLELGGKDAAYVREDCDPAYAAENIVDGAMFNSGQSCCSIERVYVHESIYDRFVEEAVKVVKEYKLGDPRDDETTLGPVISLRSAATIREHIAEAVSKGAKALVDETLFPAAKAGTTYVAPQVLVDVDHGMKVMTEETFGPVMGIMKVKDDAEALQLINDSPYGLTCSLWTNDTDAYYALVDDIDAGTVYRNRSDMLDPALPWTGYKETGRGVSLSRFGFDAVTKAKSLHLRNV</sequence>
<dbReference type="InterPro" id="IPR016162">
    <property type="entry name" value="Ald_DH_N"/>
</dbReference>
<comment type="caution">
    <text evidence="6">The sequence shown here is derived from an EMBL/GenBank/DDBJ whole genome shotgun (WGS) entry which is preliminary data.</text>
</comment>
<dbReference type="OrthoDB" id="310895at2759"/>
<dbReference type="PANTHER" id="PTHR11699">
    <property type="entry name" value="ALDEHYDE DEHYDROGENASE-RELATED"/>
    <property type="match status" value="1"/>
</dbReference>
<feature type="active site" evidence="3">
    <location>
        <position position="255"/>
    </location>
</feature>
<dbReference type="InterPro" id="IPR029510">
    <property type="entry name" value="Ald_DH_CS_GLU"/>
</dbReference>
<dbReference type="Proteomes" id="UP000311382">
    <property type="component" value="Unassembled WGS sequence"/>
</dbReference>
<dbReference type="EMBL" id="SOZI01000038">
    <property type="protein sequence ID" value="TNY21723.1"/>
    <property type="molecule type" value="Genomic_DNA"/>
</dbReference>
<dbReference type="GO" id="GO:0016620">
    <property type="term" value="F:oxidoreductase activity, acting on the aldehyde or oxo group of donors, NAD or NADP as acceptor"/>
    <property type="evidence" value="ECO:0007669"/>
    <property type="project" value="InterPro"/>
</dbReference>
<dbReference type="InterPro" id="IPR016161">
    <property type="entry name" value="Ald_DH/histidinol_DH"/>
</dbReference>
<keyword evidence="7" id="KW-1185">Reference proteome</keyword>
<keyword evidence="2 4" id="KW-0560">Oxidoreductase</keyword>
<dbReference type="STRING" id="5288.A0A5C5FXX7"/>
<dbReference type="Gene3D" id="3.40.309.10">
    <property type="entry name" value="Aldehyde Dehydrogenase, Chain A, domain 2"/>
    <property type="match status" value="1"/>
</dbReference>
<feature type="domain" description="Aldehyde dehydrogenase" evidence="5">
    <location>
        <begin position="18"/>
        <end position="480"/>
    </location>
</feature>
<evidence type="ECO:0000256" key="1">
    <source>
        <dbReference type="ARBA" id="ARBA00009986"/>
    </source>
</evidence>
<protein>
    <submittedName>
        <fullName evidence="6">Succinate semialdehyde dehydrogenase</fullName>
    </submittedName>
</protein>
<gene>
    <name evidence="6" type="ORF">DMC30DRAFT_415786</name>
</gene>
<evidence type="ECO:0000313" key="6">
    <source>
        <dbReference type="EMBL" id="TNY21723.1"/>
    </source>
</evidence>
<evidence type="ECO:0000259" key="5">
    <source>
        <dbReference type="Pfam" id="PF00171"/>
    </source>
</evidence>
<dbReference type="InterPro" id="IPR015590">
    <property type="entry name" value="Aldehyde_DH_dom"/>
</dbReference>
<comment type="similarity">
    <text evidence="1 4">Belongs to the aldehyde dehydrogenase family.</text>
</comment>
<proteinExistence type="inferred from homology"/>
<evidence type="ECO:0000256" key="3">
    <source>
        <dbReference type="PROSITE-ProRule" id="PRU10007"/>
    </source>
</evidence>
<reference evidence="6 7" key="1">
    <citation type="submission" date="2019-03" db="EMBL/GenBank/DDBJ databases">
        <title>Rhodosporidium diobovatum UCD-FST 08-225 genome sequencing, assembly, and annotation.</title>
        <authorList>
            <person name="Fakankun I.U."/>
            <person name="Fristensky B."/>
            <person name="Levin D.B."/>
        </authorList>
    </citation>
    <scope>NUCLEOTIDE SEQUENCE [LARGE SCALE GENOMIC DNA]</scope>
    <source>
        <strain evidence="6 7">UCD-FST 08-225</strain>
    </source>
</reference>
<accession>A0A5C5FXX7</accession>
<name>A0A5C5FXX7_9BASI</name>
<dbReference type="Gene3D" id="3.40.605.10">
    <property type="entry name" value="Aldehyde Dehydrogenase, Chain A, domain 1"/>
    <property type="match status" value="1"/>
</dbReference>
<dbReference type="CDD" id="cd07102">
    <property type="entry name" value="ALDH_EDX86601"/>
    <property type="match status" value="1"/>
</dbReference>
<dbReference type="SUPFAM" id="SSF53720">
    <property type="entry name" value="ALDH-like"/>
    <property type="match status" value="1"/>
</dbReference>
<dbReference type="PROSITE" id="PS00687">
    <property type="entry name" value="ALDEHYDE_DEHYDR_GLU"/>
    <property type="match status" value="1"/>
</dbReference>
<dbReference type="Pfam" id="PF00171">
    <property type="entry name" value="Aldedh"/>
    <property type="match status" value="1"/>
</dbReference>
<dbReference type="FunFam" id="3.40.309.10:FF:000009">
    <property type="entry name" value="Aldehyde dehydrogenase A"/>
    <property type="match status" value="1"/>
</dbReference>
<evidence type="ECO:0000256" key="2">
    <source>
        <dbReference type="ARBA" id="ARBA00023002"/>
    </source>
</evidence>
<dbReference type="InterPro" id="IPR016163">
    <property type="entry name" value="Ald_DH_C"/>
</dbReference>
<evidence type="ECO:0000313" key="7">
    <source>
        <dbReference type="Proteomes" id="UP000311382"/>
    </source>
</evidence>